<dbReference type="PANTHER" id="PTHR34235">
    <property type="entry name" value="SLR1203 PROTEIN-RELATED"/>
    <property type="match status" value="1"/>
</dbReference>
<dbReference type="RefSeq" id="WP_190526555.1">
    <property type="nucleotide sequence ID" value="NZ_JAZAQF010000029.1"/>
</dbReference>
<accession>A0ABW7C7M8</accession>
<reference evidence="2" key="1">
    <citation type="journal article" date="2024" name="Algal Res.">
        <title>Biochemical, toxicological and genomic investigation of a high-biomass producing Limnothrix strain isolated from Italian shallow drinking water reservoir.</title>
        <authorList>
            <person name="Simonazzi M."/>
            <person name="Shishido T.K."/>
            <person name="Delbaje E."/>
            <person name="Wahlsten M."/>
            <person name="Fewer D.P."/>
            <person name="Sivonen K."/>
            <person name="Pezzolesi L."/>
            <person name="Pistocchi R."/>
        </authorList>
    </citation>
    <scope>NUCLEOTIDE SEQUENCE [LARGE SCALE GENOMIC DNA]</scope>
    <source>
        <strain evidence="2">LRLZ20PSL1</strain>
    </source>
</reference>
<sequence>MTAKTIAANTYETDYHGWIQQQVELLKSGRLADIDLENLIEEIESLGASKRDALVNQLARLYLHLLKWHYQAHRRSRSWSISIKNARIEIEDLLTDNPSLKARLSEFVDKAYAKARRQAEAETDLPIDQFPTAPVLNFEQAMTIDFAEWSDRP</sequence>
<dbReference type="Proteomes" id="UP001604335">
    <property type="component" value="Unassembled WGS sequence"/>
</dbReference>
<protein>
    <submittedName>
        <fullName evidence="1">DUF29 domain-containing protein</fullName>
    </submittedName>
</protein>
<dbReference type="InterPro" id="IPR002636">
    <property type="entry name" value="DUF29"/>
</dbReference>
<gene>
    <name evidence="1" type="ORF">VPK24_06070</name>
</gene>
<dbReference type="EMBL" id="JAZAQF010000029">
    <property type="protein sequence ID" value="MFG3817197.1"/>
    <property type="molecule type" value="Genomic_DNA"/>
</dbReference>
<evidence type="ECO:0000313" key="1">
    <source>
        <dbReference type="EMBL" id="MFG3817197.1"/>
    </source>
</evidence>
<comment type="caution">
    <text evidence="1">The sequence shown here is derived from an EMBL/GenBank/DDBJ whole genome shotgun (WGS) entry which is preliminary data.</text>
</comment>
<organism evidence="1 2">
    <name type="scientific">Limnothrix redekei LRLZ20PSL1</name>
    <dbReference type="NCBI Taxonomy" id="3112953"/>
    <lineage>
        <taxon>Bacteria</taxon>
        <taxon>Bacillati</taxon>
        <taxon>Cyanobacteriota</taxon>
        <taxon>Cyanophyceae</taxon>
        <taxon>Pseudanabaenales</taxon>
        <taxon>Pseudanabaenaceae</taxon>
        <taxon>Limnothrix</taxon>
    </lineage>
</organism>
<evidence type="ECO:0000313" key="2">
    <source>
        <dbReference type="Proteomes" id="UP001604335"/>
    </source>
</evidence>
<dbReference type="Pfam" id="PF01724">
    <property type="entry name" value="DUF29"/>
    <property type="match status" value="1"/>
</dbReference>
<name>A0ABW7C7M8_9CYAN</name>
<dbReference type="Gene3D" id="1.20.1220.20">
    <property type="entry name" value="Uncharcterised protein PF01724"/>
    <property type="match status" value="1"/>
</dbReference>
<proteinExistence type="predicted"/>
<keyword evidence="2" id="KW-1185">Reference proteome</keyword>